<reference evidence="1 2" key="1">
    <citation type="submission" date="2014-04" db="EMBL/GenBank/DDBJ databases">
        <authorList>
            <consortium name="DOE Joint Genome Institute"/>
            <person name="Kuo A."/>
            <person name="Girlanda M."/>
            <person name="Perotto S."/>
            <person name="Kohler A."/>
            <person name="Nagy L.G."/>
            <person name="Floudas D."/>
            <person name="Copeland A."/>
            <person name="Barry K.W."/>
            <person name="Cichocki N."/>
            <person name="Veneault-Fourrey C."/>
            <person name="LaButti K."/>
            <person name="Lindquist E.A."/>
            <person name="Lipzen A."/>
            <person name="Lundell T."/>
            <person name="Morin E."/>
            <person name="Murat C."/>
            <person name="Sun H."/>
            <person name="Tunlid A."/>
            <person name="Henrissat B."/>
            <person name="Grigoriev I.V."/>
            <person name="Hibbett D.S."/>
            <person name="Martin F."/>
            <person name="Nordberg H.P."/>
            <person name="Cantor M.N."/>
            <person name="Hua S.X."/>
        </authorList>
    </citation>
    <scope>NUCLEOTIDE SEQUENCE [LARGE SCALE GENOMIC DNA]</scope>
    <source>
        <strain evidence="1 2">MUT 4182</strain>
    </source>
</reference>
<accession>A0A0C3QBI9</accession>
<evidence type="ECO:0000313" key="1">
    <source>
        <dbReference type="EMBL" id="KIO21739.1"/>
    </source>
</evidence>
<name>A0A0C3QBI9_9AGAM</name>
<dbReference type="HOGENOM" id="CLU_2596803_0_0_1"/>
<dbReference type="EMBL" id="KN823129">
    <property type="protein sequence ID" value="KIO21739.1"/>
    <property type="molecule type" value="Genomic_DNA"/>
</dbReference>
<keyword evidence="2" id="KW-1185">Reference proteome</keyword>
<feature type="non-terminal residue" evidence="1">
    <location>
        <position position="1"/>
    </location>
</feature>
<evidence type="ECO:0000313" key="2">
    <source>
        <dbReference type="Proteomes" id="UP000054248"/>
    </source>
</evidence>
<dbReference type="AlphaFoldDB" id="A0A0C3QBI9"/>
<gene>
    <name evidence="1" type="ORF">M407DRAFT_79996</name>
</gene>
<sequence length="80" mass="9085">DPTVRGAYWNGLALDHYFKDTADSWASMRTSWTDINATQARCIPVWQCILCNQVSALKSISCSWITYLPISLARLPKARH</sequence>
<organism evidence="1 2">
    <name type="scientific">Tulasnella calospora MUT 4182</name>
    <dbReference type="NCBI Taxonomy" id="1051891"/>
    <lineage>
        <taxon>Eukaryota</taxon>
        <taxon>Fungi</taxon>
        <taxon>Dikarya</taxon>
        <taxon>Basidiomycota</taxon>
        <taxon>Agaricomycotina</taxon>
        <taxon>Agaricomycetes</taxon>
        <taxon>Cantharellales</taxon>
        <taxon>Tulasnellaceae</taxon>
        <taxon>Tulasnella</taxon>
    </lineage>
</organism>
<dbReference type="OrthoDB" id="3476529at2759"/>
<protein>
    <submittedName>
        <fullName evidence="1">Uncharacterized protein</fullName>
    </submittedName>
</protein>
<reference evidence="2" key="2">
    <citation type="submission" date="2015-01" db="EMBL/GenBank/DDBJ databases">
        <title>Evolutionary Origins and Diversification of the Mycorrhizal Mutualists.</title>
        <authorList>
            <consortium name="DOE Joint Genome Institute"/>
            <consortium name="Mycorrhizal Genomics Consortium"/>
            <person name="Kohler A."/>
            <person name="Kuo A."/>
            <person name="Nagy L.G."/>
            <person name="Floudas D."/>
            <person name="Copeland A."/>
            <person name="Barry K.W."/>
            <person name="Cichocki N."/>
            <person name="Veneault-Fourrey C."/>
            <person name="LaButti K."/>
            <person name="Lindquist E.A."/>
            <person name="Lipzen A."/>
            <person name="Lundell T."/>
            <person name="Morin E."/>
            <person name="Murat C."/>
            <person name="Riley R."/>
            <person name="Ohm R."/>
            <person name="Sun H."/>
            <person name="Tunlid A."/>
            <person name="Henrissat B."/>
            <person name="Grigoriev I.V."/>
            <person name="Hibbett D.S."/>
            <person name="Martin F."/>
        </authorList>
    </citation>
    <scope>NUCLEOTIDE SEQUENCE [LARGE SCALE GENOMIC DNA]</scope>
    <source>
        <strain evidence="2">MUT 4182</strain>
    </source>
</reference>
<proteinExistence type="predicted"/>
<dbReference type="Proteomes" id="UP000054248">
    <property type="component" value="Unassembled WGS sequence"/>
</dbReference>